<dbReference type="EC" id="2.6.99.2" evidence="4"/>
<dbReference type="PANTHER" id="PTHR30456:SF0">
    <property type="entry name" value="PYRIDOXINE 5'-PHOSPHATE SYNTHASE"/>
    <property type="match status" value="1"/>
</dbReference>
<dbReference type="GO" id="GO:0005829">
    <property type="term" value="C:cytosol"/>
    <property type="evidence" value="ECO:0007669"/>
    <property type="project" value="TreeGrafter"/>
</dbReference>
<dbReference type="InterPro" id="IPR004569">
    <property type="entry name" value="PyrdxlP_synth_PdxJ"/>
</dbReference>
<name>A0A3B1BZ77_9ZZZZ</name>
<evidence type="ECO:0000256" key="2">
    <source>
        <dbReference type="ARBA" id="ARBA00022679"/>
    </source>
</evidence>
<dbReference type="EMBL" id="UOGD01000081">
    <property type="protein sequence ID" value="VAX17613.1"/>
    <property type="molecule type" value="Genomic_DNA"/>
</dbReference>
<evidence type="ECO:0000313" key="4">
    <source>
        <dbReference type="EMBL" id="VAX17613.1"/>
    </source>
</evidence>
<proteinExistence type="inferred from homology"/>
<dbReference type="SUPFAM" id="SSF63892">
    <property type="entry name" value="Pyridoxine 5'-phosphate synthase"/>
    <property type="match status" value="1"/>
</dbReference>
<keyword evidence="2 4" id="KW-0808">Transferase</keyword>
<reference evidence="4" key="1">
    <citation type="submission" date="2018-06" db="EMBL/GenBank/DDBJ databases">
        <authorList>
            <person name="Zhirakovskaya E."/>
        </authorList>
    </citation>
    <scope>NUCLEOTIDE SEQUENCE</scope>
</reference>
<dbReference type="NCBIfam" id="NF003625">
    <property type="entry name" value="PRK05265.1-3"/>
    <property type="match status" value="1"/>
</dbReference>
<dbReference type="PANTHER" id="PTHR30456">
    <property type="entry name" value="PYRIDOXINE 5'-PHOSPHATE SYNTHASE"/>
    <property type="match status" value="1"/>
</dbReference>
<evidence type="ECO:0000256" key="1">
    <source>
        <dbReference type="ARBA" id="ARBA00022490"/>
    </source>
</evidence>
<gene>
    <name evidence="4" type="ORF">MNBD_IGNAVI01-2035</name>
</gene>
<dbReference type="CDD" id="cd00003">
    <property type="entry name" value="PNPsynthase"/>
    <property type="match status" value="1"/>
</dbReference>
<sequence>MKFTLNVDHVATLRNARGEQQPDPVTFALIAEQYGVDGIVVHLREDRRHVNERDVRLLREMITTKLDLEMAAVDEIIDIACDVQPELATLVPEKRQELTTEGGLNVLDNIEQLKSAIERLHEAGILISLFVEPDIEQIDASAGVEADLIEIHTGNYANAETEEEMFEELDRIRLAAQHAKKLGLGVNAGHGLNYNNISDFLVVDEIDEVSIGQAVIARSVFVGLEKAVKEMRELINNK</sequence>
<dbReference type="GO" id="GO:0008615">
    <property type="term" value="P:pyridoxine biosynthetic process"/>
    <property type="evidence" value="ECO:0007669"/>
    <property type="project" value="UniProtKB-KW"/>
</dbReference>
<dbReference type="Pfam" id="PF03740">
    <property type="entry name" value="PdxJ"/>
    <property type="match status" value="1"/>
</dbReference>
<protein>
    <submittedName>
        <fullName evidence="4">Pyridoxine 5'-phosphate synthase</fullName>
        <ecNumber evidence="4">2.6.99.2</ecNumber>
    </submittedName>
</protein>
<dbReference type="GO" id="GO:0033856">
    <property type="term" value="F:pyridoxine 5'-phosphate synthase activity"/>
    <property type="evidence" value="ECO:0007669"/>
    <property type="project" value="UniProtKB-EC"/>
</dbReference>
<evidence type="ECO:0000256" key="3">
    <source>
        <dbReference type="ARBA" id="ARBA00023096"/>
    </source>
</evidence>
<dbReference type="InterPro" id="IPR013785">
    <property type="entry name" value="Aldolase_TIM"/>
</dbReference>
<dbReference type="NCBIfam" id="TIGR00559">
    <property type="entry name" value="pdxJ"/>
    <property type="match status" value="1"/>
</dbReference>
<dbReference type="NCBIfam" id="NF003627">
    <property type="entry name" value="PRK05265.1-5"/>
    <property type="match status" value="1"/>
</dbReference>
<keyword evidence="3" id="KW-0664">Pyridoxine biosynthesis</keyword>
<accession>A0A3B1BZ77</accession>
<dbReference type="Gene3D" id="3.20.20.70">
    <property type="entry name" value="Aldolase class I"/>
    <property type="match status" value="1"/>
</dbReference>
<dbReference type="HAMAP" id="MF_00279">
    <property type="entry name" value="PdxJ"/>
    <property type="match status" value="1"/>
</dbReference>
<keyword evidence="1" id="KW-0963">Cytoplasm</keyword>
<organism evidence="4">
    <name type="scientific">hydrothermal vent metagenome</name>
    <dbReference type="NCBI Taxonomy" id="652676"/>
    <lineage>
        <taxon>unclassified sequences</taxon>
        <taxon>metagenomes</taxon>
        <taxon>ecological metagenomes</taxon>
    </lineage>
</organism>
<dbReference type="AlphaFoldDB" id="A0A3B1BZ77"/>
<dbReference type="InterPro" id="IPR036130">
    <property type="entry name" value="Pyridoxine-5'_phos_synth"/>
</dbReference>